<name>A0A4Y7TQW8_COPMI</name>
<proteinExistence type="predicted"/>
<organism evidence="1 2">
    <name type="scientific">Coprinellus micaceus</name>
    <name type="common">Glistening ink-cap mushroom</name>
    <name type="synonym">Coprinus micaceus</name>
    <dbReference type="NCBI Taxonomy" id="71717"/>
    <lineage>
        <taxon>Eukaryota</taxon>
        <taxon>Fungi</taxon>
        <taxon>Dikarya</taxon>
        <taxon>Basidiomycota</taxon>
        <taxon>Agaricomycotina</taxon>
        <taxon>Agaricomycetes</taxon>
        <taxon>Agaricomycetidae</taxon>
        <taxon>Agaricales</taxon>
        <taxon>Agaricineae</taxon>
        <taxon>Psathyrellaceae</taxon>
        <taxon>Coprinellus</taxon>
    </lineage>
</organism>
<dbReference type="AlphaFoldDB" id="A0A4Y7TQW8"/>
<sequence length="104" mass="12054">MGTMLALFHRWNHNARPLEKTIRASFLLSSGMQRYVSAFHYPPKPDCPPLRLKGRRLFDRSPVRSGSSRSDSNRLSFNYDHPFPSFHPLQPLAATVFSFYPTWS</sequence>
<reference evidence="1 2" key="1">
    <citation type="journal article" date="2019" name="Nat. Ecol. Evol.">
        <title>Megaphylogeny resolves global patterns of mushroom evolution.</title>
        <authorList>
            <person name="Varga T."/>
            <person name="Krizsan K."/>
            <person name="Foldi C."/>
            <person name="Dima B."/>
            <person name="Sanchez-Garcia M."/>
            <person name="Sanchez-Ramirez S."/>
            <person name="Szollosi G.J."/>
            <person name="Szarkandi J.G."/>
            <person name="Papp V."/>
            <person name="Albert L."/>
            <person name="Andreopoulos W."/>
            <person name="Angelini C."/>
            <person name="Antonin V."/>
            <person name="Barry K.W."/>
            <person name="Bougher N.L."/>
            <person name="Buchanan P."/>
            <person name="Buyck B."/>
            <person name="Bense V."/>
            <person name="Catcheside P."/>
            <person name="Chovatia M."/>
            <person name="Cooper J."/>
            <person name="Damon W."/>
            <person name="Desjardin D."/>
            <person name="Finy P."/>
            <person name="Geml J."/>
            <person name="Haridas S."/>
            <person name="Hughes K."/>
            <person name="Justo A."/>
            <person name="Karasinski D."/>
            <person name="Kautmanova I."/>
            <person name="Kiss B."/>
            <person name="Kocsube S."/>
            <person name="Kotiranta H."/>
            <person name="LaButti K.M."/>
            <person name="Lechner B.E."/>
            <person name="Liimatainen K."/>
            <person name="Lipzen A."/>
            <person name="Lukacs Z."/>
            <person name="Mihaltcheva S."/>
            <person name="Morgado L.N."/>
            <person name="Niskanen T."/>
            <person name="Noordeloos M.E."/>
            <person name="Ohm R.A."/>
            <person name="Ortiz-Santana B."/>
            <person name="Ovrebo C."/>
            <person name="Racz N."/>
            <person name="Riley R."/>
            <person name="Savchenko A."/>
            <person name="Shiryaev A."/>
            <person name="Soop K."/>
            <person name="Spirin V."/>
            <person name="Szebenyi C."/>
            <person name="Tomsovsky M."/>
            <person name="Tulloss R.E."/>
            <person name="Uehling J."/>
            <person name="Grigoriev I.V."/>
            <person name="Vagvolgyi C."/>
            <person name="Papp T."/>
            <person name="Martin F.M."/>
            <person name="Miettinen O."/>
            <person name="Hibbett D.S."/>
            <person name="Nagy L.G."/>
        </authorList>
    </citation>
    <scope>NUCLEOTIDE SEQUENCE [LARGE SCALE GENOMIC DNA]</scope>
    <source>
        <strain evidence="1 2">FP101781</strain>
    </source>
</reference>
<gene>
    <name evidence="1" type="ORF">FA13DRAFT_1069359</name>
</gene>
<dbReference type="EMBL" id="QPFP01000005">
    <property type="protein sequence ID" value="TEB36556.1"/>
    <property type="molecule type" value="Genomic_DNA"/>
</dbReference>
<keyword evidence="2" id="KW-1185">Reference proteome</keyword>
<accession>A0A4Y7TQW8</accession>
<evidence type="ECO:0000313" key="1">
    <source>
        <dbReference type="EMBL" id="TEB36556.1"/>
    </source>
</evidence>
<dbReference type="Proteomes" id="UP000298030">
    <property type="component" value="Unassembled WGS sequence"/>
</dbReference>
<evidence type="ECO:0000313" key="2">
    <source>
        <dbReference type="Proteomes" id="UP000298030"/>
    </source>
</evidence>
<protein>
    <submittedName>
        <fullName evidence="1">Uncharacterized protein</fullName>
    </submittedName>
</protein>
<comment type="caution">
    <text evidence="1">The sequence shown here is derived from an EMBL/GenBank/DDBJ whole genome shotgun (WGS) entry which is preliminary data.</text>
</comment>